<protein>
    <submittedName>
        <fullName evidence="2">Uncharacterized protein</fullName>
    </submittedName>
</protein>
<organism evidence="2 3">
    <name type="scientific">Capsicum annuum</name>
    <name type="common">Capsicum pepper</name>
    <dbReference type="NCBI Taxonomy" id="4072"/>
    <lineage>
        <taxon>Eukaryota</taxon>
        <taxon>Viridiplantae</taxon>
        <taxon>Streptophyta</taxon>
        <taxon>Embryophyta</taxon>
        <taxon>Tracheophyta</taxon>
        <taxon>Spermatophyta</taxon>
        <taxon>Magnoliopsida</taxon>
        <taxon>eudicotyledons</taxon>
        <taxon>Gunneridae</taxon>
        <taxon>Pentapetalae</taxon>
        <taxon>asterids</taxon>
        <taxon>lamiids</taxon>
        <taxon>Solanales</taxon>
        <taxon>Solanaceae</taxon>
        <taxon>Solanoideae</taxon>
        <taxon>Capsiceae</taxon>
        <taxon>Capsicum</taxon>
    </lineage>
</organism>
<keyword evidence="3" id="KW-1185">Reference proteome</keyword>
<gene>
    <name evidence="2" type="ORF">T459_04138</name>
</gene>
<evidence type="ECO:0000256" key="1">
    <source>
        <dbReference type="SAM" id="MobiDB-lite"/>
    </source>
</evidence>
<proteinExistence type="predicted"/>
<evidence type="ECO:0000313" key="3">
    <source>
        <dbReference type="Proteomes" id="UP000222542"/>
    </source>
</evidence>
<comment type="caution">
    <text evidence="2">The sequence shown here is derived from an EMBL/GenBank/DDBJ whole genome shotgun (WGS) entry which is preliminary data.</text>
</comment>
<sequence length="99" mass="10699">MVRGAMVPWYYGARCLGSMVRDAVVRRCHGAMVCGTLVPWCVPCSELAVRRTEKAPEGTVPSPSPGRPVVTHSRRRSSFSSPLTADGFRTGTLVPIPQS</sequence>
<dbReference type="EMBL" id="AYRZ02000002">
    <property type="protein sequence ID" value="PHT89025.1"/>
    <property type="molecule type" value="Genomic_DNA"/>
</dbReference>
<feature type="region of interest" description="Disordered" evidence="1">
    <location>
        <begin position="52"/>
        <end position="99"/>
    </location>
</feature>
<accession>A0A2G3A455</accession>
<reference evidence="2 3" key="1">
    <citation type="journal article" date="2014" name="Nat. Genet.">
        <title>Genome sequence of the hot pepper provides insights into the evolution of pungency in Capsicum species.</title>
        <authorList>
            <person name="Kim S."/>
            <person name="Park M."/>
            <person name="Yeom S.I."/>
            <person name="Kim Y.M."/>
            <person name="Lee J.M."/>
            <person name="Lee H.A."/>
            <person name="Seo E."/>
            <person name="Choi J."/>
            <person name="Cheong K."/>
            <person name="Kim K.T."/>
            <person name="Jung K."/>
            <person name="Lee G.W."/>
            <person name="Oh S.K."/>
            <person name="Bae C."/>
            <person name="Kim S.B."/>
            <person name="Lee H.Y."/>
            <person name="Kim S.Y."/>
            <person name="Kim M.S."/>
            <person name="Kang B.C."/>
            <person name="Jo Y.D."/>
            <person name="Yang H.B."/>
            <person name="Jeong H.J."/>
            <person name="Kang W.H."/>
            <person name="Kwon J.K."/>
            <person name="Shin C."/>
            <person name="Lim J.Y."/>
            <person name="Park J.H."/>
            <person name="Huh J.H."/>
            <person name="Kim J.S."/>
            <person name="Kim B.D."/>
            <person name="Cohen O."/>
            <person name="Paran I."/>
            <person name="Suh M.C."/>
            <person name="Lee S.B."/>
            <person name="Kim Y.K."/>
            <person name="Shin Y."/>
            <person name="Noh S.J."/>
            <person name="Park J."/>
            <person name="Seo Y.S."/>
            <person name="Kwon S.Y."/>
            <person name="Kim H.A."/>
            <person name="Park J.M."/>
            <person name="Kim H.J."/>
            <person name="Choi S.B."/>
            <person name="Bosland P.W."/>
            <person name="Reeves G."/>
            <person name="Jo S.H."/>
            <person name="Lee B.W."/>
            <person name="Cho H.T."/>
            <person name="Choi H.S."/>
            <person name="Lee M.S."/>
            <person name="Yu Y."/>
            <person name="Do Choi Y."/>
            <person name="Park B.S."/>
            <person name="van Deynze A."/>
            <person name="Ashrafi H."/>
            <person name="Hill T."/>
            <person name="Kim W.T."/>
            <person name="Pai H.S."/>
            <person name="Ahn H.K."/>
            <person name="Yeam I."/>
            <person name="Giovannoni J.J."/>
            <person name="Rose J.K."/>
            <person name="Sorensen I."/>
            <person name="Lee S.J."/>
            <person name="Kim R.W."/>
            <person name="Choi I.Y."/>
            <person name="Choi B.S."/>
            <person name="Lim J.S."/>
            <person name="Lee Y.H."/>
            <person name="Choi D."/>
        </authorList>
    </citation>
    <scope>NUCLEOTIDE SEQUENCE [LARGE SCALE GENOMIC DNA]</scope>
    <source>
        <strain evidence="3">cv. CM334</strain>
    </source>
</reference>
<evidence type="ECO:0000313" key="2">
    <source>
        <dbReference type="EMBL" id="PHT89025.1"/>
    </source>
</evidence>
<reference evidence="2 3" key="2">
    <citation type="journal article" date="2017" name="Genome Biol.">
        <title>New reference genome sequences of hot pepper reveal the massive evolution of plant disease-resistance genes by retroduplication.</title>
        <authorList>
            <person name="Kim S."/>
            <person name="Park J."/>
            <person name="Yeom S.I."/>
            <person name="Kim Y.M."/>
            <person name="Seo E."/>
            <person name="Kim K.T."/>
            <person name="Kim M.S."/>
            <person name="Lee J.M."/>
            <person name="Cheong K."/>
            <person name="Shin H.S."/>
            <person name="Kim S.B."/>
            <person name="Han K."/>
            <person name="Lee J."/>
            <person name="Park M."/>
            <person name="Lee H.A."/>
            <person name="Lee H.Y."/>
            <person name="Lee Y."/>
            <person name="Oh S."/>
            <person name="Lee J.H."/>
            <person name="Choi E."/>
            <person name="Choi E."/>
            <person name="Lee S.E."/>
            <person name="Jeon J."/>
            <person name="Kim H."/>
            <person name="Choi G."/>
            <person name="Song H."/>
            <person name="Lee J."/>
            <person name="Lee S.C."/>
            <person name="Kwon J.K."/>
            <person name="Lee H.Y."/>
            <person name="Koo N."/>
            <person name="Hong Y."/>
            <person name="Kim R.W."/>
            <person name="Kang W.H."/>
            <person name="Huh J.H."/>
            <person name="Kang B.C."/>
            <person name="Yang T.J."/>
            <person name="Lee Y.H."/>
            <person name="Bennetzen J.L."/>
            <person name="Choi D."/>
        </authorList>
    </citation>
    <scope>NUCLEOTIDE SEQUENCE [LARGE SCALE GENOMIC DNA]</scope>
    <source>
        <strain evidence="3">cv. CM334</strain>
    </source>
</reference>
<name>A0A2G3A455_CAPAN</name>
<dbReference type="AlphaFoldDB" id="A0A2G3A455"/>
<dbReference type="Gramene" id="PHT89025">
    <property type="protein sequence ID" value="PHT89025"/>
    <property type="gene ID" value="T459_04138"/>
</dbReference>
<dbReference type="Proteomes" id="UP000222542">
    <property type="component" value="Unassembled WGS sequence"/>
</dbReference>